<dbReference type="SUPFAM" id="SSF88659">
    <property type="entry name" value="Sigma3 and sigma4 domains of RNA polymerase sigma factors"/>
    <property type="match status" value="2"/>
</dbReference>
<dbReference type="InterPro" id="IPR014284">
    <property type="entry name" value="RNA_pol_sigma-70_dom"/>
</dbReference>
<accession>A0AAV9IXW7</accession>
<dbReference type="Pfam" id="PF04539">
    <property type="entry name" value="Sigma70_r3"/>
    <property type="match status" value="1"/>
</dbReference>
<evidence type="ECO:0000256" key="2">
    <source>
        <dbReference type="ARBA" id="ARBA00023015"/>
    </source>
</evidence>
<dbReference type="AlphaFoldDB" id="A0AAV9IXW7"/>
<dbReference type="Pfam" id="PF04542">
    <property type="entry name" value="Sigma70_r2"/>
    <property type="match status" value="1"/>
</dbReference>
<dbReference type="Pfam" id="PF00140">
    <property type="entry name" value="Sigma70_r1_2"/>
    <property type="match status" value="1"/>
</dbReference>
<dbReference type="InterPro" id="IPR036388">
    <property type="entry name" value="WH-like_DNA-bd_sf"/>
</dbReference>
<evidence type="ECO:0000256" key="4">
    <source>
        <dbReference type="ARBA" id="ARBA00023125"/>
    </source>
</evidence>
<evidence type="ECO:0000256" key="1">
    <source>
        <dbReference type="ARBA" id="ARBA00007788"/>
    </source>
</evidence>
<dbReference type="InterPro" id="IPR013325">
    <property type="entry name" value="RNA_pol_sigma_r2"/>
</dbReference>
<organism evidence="8 9">
    <name type="scientific">Cyanidium caldarium</name>
    <name type="common">Red alga</name>
    <dbReference type="NCBI Taxonomy" id="2771"/>
    <lineage>
        <taxon>Eukaryota</taxon>
        <taxon>Rhodophyta</taxon>
        <taxon>Bangiophyceae</taxon>
        <taxon>Cyanidiales</taxon>
        <taxon>Cyanidiaceae</taxon>
        <taxon>Cyanidium</taxon>
    </lineage>
</organism>
<keyword evidence="2" id="KW-0805">Transcription regulation</keyword>
<sequence length="455" mass="50949">MPSDAPTTGYRGARNGRQSSNSAGALRGSASPGRPRRRGNRTSSAAAAAAGATTAARLSQARRSITQDDAPGEDDLAEIASVAEELRKEEEEEEEDEAKEAKTEKQDRRRSIVDDTLRWYLRHVRRFELLRGGEELELSRQVAQLKSWEKQRDELRQELQRPPSSAEVAARLGLEVGEFEQQLTDGRRARDRMISANLRLVVSVARQHMQRGVPLEDLIQEGSIGLMRAVDMFQASKGYRFSTYAVWWIRQGVWRALSEQSRLIRLPLYMFERAAALRRVFSQMSVELGRTPTNEELSARLGFSAEAVRQALSTTGQVSSLDAPIRVGSSRSGGGSENSDLTLMDTIESPDASPEELIERSLLREEIDNTIDRVLTQRERSVIRMRYGLDSGDIKSFAHIGQVVEVSADRVRQIERAALEKLRLPLSMALLRDFDEEEDERGGNGAALKVTERVE</sequence>
<evidence type="ECO:0000313" key="8">
    <source>
        <dbReference type="EMBL" id="KAK4536643.1"/>
    </source>
</evidence>
<dbReference type="EMBL" id="JANCYW010000009">
    <property type="protein sequence ID" value="KAK4536643.1"/>
    <property type="molecule type" value="Genomic_DNA"/>
</dbReference>
<dbReference type="InterPro" id="IPR007624">
    <property type="entry name" value="RNA_pol_sigma70_r3"/>
</dbReference>
<dbReference type="GO" id="GO:0006352">
    <property type="term" value="P:DNA-templated transcription initiation"/>
    <property type="evidence" value="ECO:0007669"/>
    <property type="project" value="InterPro"/>
</dbReference>
<evidence type="ECO:0000256" key="5">
    <source>
        <dbReference type="ARBA" id="ARBA00023163"/>
    </source>
</evidence>
<gene>
    <name evidence="8" type="ORF">CDCA_CDCA09G2668</name>
</gene>
<feature type="region of interest" description="Disordered" evidence="6">
    <location>
        <begin position="435"/>
        <end position="455"/>
    </location>
</feature>
<feature type="compositionally biased region" description="Basic and acidic residues" evidence="6">
    <location>
        <begin position="99"/>
        <end position="108"/>
    </location>
</feature>
<comment type="caution">
    <text evidence="8">The sequence shown here is derived from an EMBL/GenBank/DDBJ whole genome shotgun (WGS) entry which is preliminary data.</text>
</comment>
<keyword evidence="5" id="KW-0804">Transcription</keyword>
<comment type="similarity">
    <text evidence="1">Belongs to the sigma-70 factor family.</text>
</comment>
<dbReference type="InterPro" id="IPR013324">
    <property type="entry name" value="RNA_pol_sigma_r3/r4-like"/>
</dbReference>
<proteinExistence type="inferred from homology"/>
<evidence type="ECO:0000259" key="7">
    <source>
        <dbReference type="PROSITE" id="PS00715"/>
    </source>
</evidence>
<dbReference type="InterPro" id="IPR000943">
    <property type="entry name" value="RNA_pol_sigma70"/>
</dbReference>
<dbReference type="NCBIfam" id="TIGR02937">
    <property type="entry name" value="sigma70-ECF"/>
    <property type="match status" value="1"/>
</dbReference>
<dbReference type="PANTHER" id="PTHR30603">
    <property type="entry name" value="RNA POLYMERASE SIGMA FACTOR RPO"/>
    <property type="match status" value="1"/>
</dbReference>
<feature type="region of interest" description="Disordered" evidence="6">
    <location>
        <begin position="1"/>
        <end position="108"/>
    </location>
</feature>
<dbReference type="PRINTS" id="PR00046">
    <property type="entry name" value="SIGMA70FCT"/>
</dbReference>
<dbReference type="InterPro" id="IPR007630">
    <property type="entry name" value="RNA_pol_sigma70_r4"/>
</dbReference>
<dbReference type="Gene3D" id="1.20.120.1810">
    <property type="match status" value="1"/>
</dbReference>
<reference evidence="8 9" key="1">
    <citation type="submission" date="2022-07" db="EMBL/GenBank/DDBJ databases">
        <title>Genome-wide signatures of adaptation to extreme environments.</title>
        <authorList>
            <person name="Cho C.H."/>
            <person name="Yoon H.S."/>
        </authorList>
    </citation>
    <scope>NUCLEOTIDE SEQUENCE [LARGE SCALE GENOMIC DNA]</scope>
    <source>
        <strain evidence="8 9">DBV 063 E5</strain>
    </source>
</reference>
<dbReference type="PANTHER" id="PTHR30603:SF47">
    <property type="entry name" value="RNA POLYMERASE SIGMA FACTOR SIGD, CHLOROPLASTIC"/>
    <property type="match status" value="1"/>
</dbReference>
<keyword evidence="4" id="KW-0238">DNA-binding</keyword>
<dbReference type="PROSITE" id="PS00715">
    <property type="entry name" value="SIGMA70_1"/>
    <property type="match status" value="1"/>
</dbReference>
<name>A0AAV9IXW7_CYACA</name>
<evidence type="ECO:0000313" key="9">
    <source>
        <dbReference type="Proteomes" id="UP001301350"/>
    </source>
</evidence>
<dbReference type="Gene3D" id="1.10.10.10">
    <property type="entry name" value="Winged helix-like DNA-binding domain superfamily/Winged helix DNA-binding domain"/>
    <property type="match status" value="2"/>
</dbReference>
<protein>
    <recommendedName>
        <fullName evidence="7">RNA polymerase sigma-70 domain-containing protein</fullName>
    </recommendedName>
</protein>
<dbReference type="GO" id="GO:0016987">
    <property type="term" value="F:sigma factor activity"/>
    <property type="evidence" value="ECO:0007669"/>
    <property type="project" value="UniProtKB-KW"/>
</dbReference>
<dbReference type="Pfam" id="PF04545">
    <property type="entry name" value="Sigma70_r4"/>
    <property type="match status" value="1"/>
</dbReference>
<dbReference type="Proteomes" id="UP001301350">
    <property type="component" value="Unassembled WGS sequence"/>
</dbReference>
<keyword evidence="9" id="KW-1185">Reference proteome</keyword>
<dbReference type="InterPro" id="IPR050239">
    <property type="entry name" value="Sigma-70_RNA_pol_init_factors"/>
</dbReference>
<keyword evidence="3" id="KW-0731">Sigma factor</keyword>
<evidence type="ECO:0000256" key="6">
    <source>
        <dbReference type="SAM" id="MobiDB-lite"/>
    </source>
</evidence>
<evidence type="ECO:0000256" key="3">
    <source>
        <dbReference type="ARBA" id="ARBA00023082"/>
    </source>
</evidence>
<feature type="domain" description="RNA polymerase sigma-70" evidence="7">
    <location>
        <begin position="217"/>
        <end position="230"/>
    </location>
</feature>
<dbReference type="SUPFAM" id="SSF88946">
    <property type="entry name" value="Sigma2 domain of RNA polymerase sigma factors"/>
    <property type="match status" value="1"/>
</dbReference>
<dbReference type="InterPro" id="IPR007627">
    <property type="entry name" value="RNA_pol_sigma70_r2"/>
</dbReference>
<dbReference type="GO" id="GO:0003677">
    <property type="term" value="F:DNA binding"/>
    <property type="evidence" value="ECO:0007669"/>
    <property type="project" value="UniProtKB-KW"/>
</dbReference>
<feature type="compositionally biased region" description="Low complexity" evidence="6">
    <location>
        <begin position="41"/>
        <end position="57"/>
    </location>
</feature>
<dbReference type="InterPro" id="IPR009042">
    <property type="entry name" value="RNA_pol_sigma70_r1_2"/>
</dbReference>